<evidence type="ECO:0000313" key="3">
    <source>
        <dbReference type="Proteomes" id="UP000253209"/>
    </source>
</evidence>
<dbReference type="Pfam" id="PF13460">
    <property type="entry name" value="NAD_binding_10"/>
    <property type="match status" value="1"/>
</dbReference>
<dbReference type="EMBL" id="QGDC01000005">
    <property type="protein sequence ID" value="RCH55053.1"/>
    <property type="molecule type" value="Genomic_DNA"/>
</dbReference>
<dbReference type="Proteomes" id="UP000253209">
    <property type="component" value="Unassembled WGS sequence"/>
</dbReference>
<accession>A0A367GQR4</accession>
<protein>
    <submittedName>
        <fullName evidence="2">Nucleoside-diphosphate sugar epimerase</fullName>
    </submittedName>
</protein>
<dbReference type="Gene3D" id="3.40.50.720">
    <property type="entry name" value="NAD(P)-binding Rossmann-like Domain"/>
    <property type="match status" value="1"/>
</dbReference>
<name>A0A367GQR4_9SPHI</name>
<evidence type="ECO:0000313" key="2">
    <source>
        <dbReference type="EMBL" id="RCH55053.1"/>
    </source>
</evidence>
<organism evidence="2 3">
    <name type="scientific">Mucilaginibacter hurinus</name>
    <dbReference type="NCBI Taxonomy" id="2201324"/>
    <lineage>
        <taxon>Bacteria</taxon>
        <taxon>Pseudomonadati</taxon>
        <taxon>Bacteroidota</taxon>
        <taxon>Sphingobacteriia</taxon>
        <taxon>Sphingobacteriales</taxon>
        <taxon>Sphingobacteriaceae</taxon>
        <taxon>Mucilaginibacter</taxon>
    </lineage>
</organism>
<dbReference type="SUPFAM" id="SSF51735">
    <property type="entry name" value="NAD(P)-binding Rossmann-fold domains"/>
    <property type="match status" value="1"/>
</dbReference>
<keyword evidence="3" id="KW-1185">Reference proteome</keyword>
<dbReference type="PANTHER" id="PTHR14097">
    <property type="entry name" value="OXIDOREDUCTASE HTATIP2"/>
    <property type="match status" value="1"/>
</dbReference>
<dbReference type="RefSeq" id="WP_114005378.1">
    <property type="nucleotide sequence ID" value="NZ_QGDC01000005.1"/>
</dbReference>
<feature type="domain" description="NAD(P)-binding" evidence="1">
    <location>
        <begin position="9"/>
        <end position="119"/>
    </location>
</feature>
<dbReference type="OrthoDB" id="9798632at2"/>
<evidence type="ECO:0000259" key="1">
    <source>
        <dbReference type="Pfam" id="PF13460"/>
    </source>
</evidence>
<comment type="caution">
    <text evidence="2">The sequence shown here is derived from an EMBL/GenBank/DDBJ whole genome shotgun (WGS) entry which is preliminary data.</text>
</comment>
<dbReference type="AlphaFoldDB" id="A0A367GQR4"/>
<gene>
    <name evidence="2" type="ORF">DJ568_09495</name>
</gene>
<dbReference type="PANTHER" id="PTHR14097:SF7">
    <property type="entry name" value="OXIDOREDUCTASE HTATIP2"/>
    <property type="match status" value="1"/>
</dbReference>
<dbReference type="InterPro" id="IPR036291">
    <property type="entry name" value="NAD(P)-bd_dom_sf"/>
</dbReference>
<dbReference type="InterPro" id="IPR016040">
    <property type="entry name" value="NAD(P)-bd_dom"/>
</dbReference>
<sequence length="218" mass="24117">MAYKAIIAGASGLIGSKLVQLLLNNQEYNEVVILVRNLLPITHPKLLQVVTRFEELDNYANIIEGHALFCCLGTTKAKTPDKNIYRMIDHDYPVKLAQLAAQNGVNQYHLVSAIGANAGSSQFYLRTKGETELDVIKSGMRRIDIYQPSFLTGRENETRLGEIIAGPVFSVLDPLLLGGLKKYRSIPAFTVAKAMVNQSLKLHEGVFTYPSDKIKLLA</sequence>
<reference evidence="2 3" key="1">
    <citation type="submission" date="2018-05" db="EMBL/GenBank/DDBJ databases">
        <title>Mucilaginibacter hurinus sp. nov., isolated from briquette warehouse soil.</title>
        <authorList>
            <person name="Choi L."/>
        </authorList>
    </citation>
    <scope>NUCLEOTIDE SEQUENCE [LARGE SCALE GENOMIC DNA]</scope>
    <source>
        <strain evidence="2 3">ZR32</strain>
    </source>
</reference>
<proteinExistence type="predicted"/>